<dbReference type="InterPro" id="IPR011992">
    <property type="entry name" value="EF-hand-dom_pair"/>
</dbReference>
<accession>A0A914GTE1</accession>
<evidence type="ECO:0000313" key="4">
    <source>
        <dbReference type="Proteomes" id="UP000887572"/>
    </source>
</evidence>
<dbReference type="CDD" id="cd00051">
    <property type="entry name" value="EFh"/>
    <property type="match status" value="1"/>
</dbReference>
<evidence type="ECO:0000313" key="5">
    <source>
        <dbReference type="WBParaSite" id="Gr19_v10_g10579.t1"/>
    </source>
</evidence>
<feature type="domain" description="EF-hand" evidence="3">
    <location>
        <begin position="156"/>
        <end position="191"/>
    </location>
</feature>
<dbReference type="Proteomes" id="UP000887572">
    <property type="component" value="Unplaced"/>
</dbReference>
<dbReference type="GO" id="GO:0005509">
    <property type="term" value="F:calcium ion binding"/>
    <property type="evidence" value="ECO:0007669"/>
    <property type="project" value="InterPro"/>
</dbReference>
<proteinExistence type="predicted"/>
<dbReference type="PROSITE" id="PS00018">
    <property type="entry name" value="EF_HAND_1"/>
    <property type="match status" value="1"/>
</dbReference>
<dbReference type="WBParaSite" id="Gr19_v10_g10579.t1">
    <property type="protein sequence ID" value="Gr19_v10_g10579.t1"/>
    <property type="gene ID" value="Gr19_v10_g10579"/>
</dbReference>
<dbReference type="InterPro" id="IPR002048">
    <property type="entry name" value="EF_hand_dom"/>
</dbReference>
<feature type="compositionally biased region" description="Basic and acidic residues" evidence="2">
    <location>
        <begin position="36"/>
        <end position="57"/>
    </location>
</feature>
<sequence length="215" mass="24542">MKSALSFFHGKIRPKKKAPIGMGSLKEVPHRVNIGDKAEQKLDVPRRANERKSEEKCPSFFGSNSAQPYYLTFIVHSSSHSPADQNFTESPPTHLITVHLKATNWLIQRMANWEHQLREMFAQQDKDMSGFIGREDLICMLLNANKHDHVDPVFKTHLRFLIGVLKNADLNGDTKINFQEFKQYIAQAVDESQGVPIPVEHLQPEMDKKDLVNGQ</sequence>
<name>A0A914GTE1_GLORO</name>
<dbReference type="Gene3D" id="1.10.238.10">
    <property type="entry name" value="EF-hand"/>
    <property type="match status" value="1"/>
</dbReference>
<organism evidence="4 5">
    <name type="scientific">Globodera rostochiensis</name>
    <name type="common">Golden nematode worm</name>
    <name type="synonym">Heterodera rostochiensis</name>
    <dbReference type="NCBI Taxonomy" id="31243"/>
    <lineage>
        <taxon>Eukaryota</taxon>
        <taxon>Metazoa</taxon>
        <taxon>Ecdysozoa</taxon>
        <taxon>Nematoda</taxon>
        <taxon>Chromadorea</taxon>
        <taxon>Rhabditida</taxon>
        <taxon>Tylenchina</taxon>
        <taxon>Tylenchomorpha</taxon>
        <taxon>Tylenchoidea</taxon>
        <taxon>Heteroderidae</taxon>
        <taxon>Heteroderinae</taxon>
        <taxon>Globodera</taxon>
    </lineage>
</organism>
<dbReference type="InterPro" id="IPR018247">
    <property type="entry name" value="EF_Hand_1_Ca_BS"/>
</dbReference>
<dbReference type="SMART" id="SM00054">
    <property type="entry name" value="EFh"/>
    <property type="match status" value="2"/>
</dbReference>
<feature type="domain" description="EF-hand" evidence="3">
    <location>
        <begin position="112"/>
        <end position="147"/>
    </location>
</feature>
<protein>
    <submittedName>
        <fullName evidence="5">EF-hand domain-containing protein</fullName>
    </submittedName>
</protein>
<keyword evidence="1" id="KW-0106">Calcium</keyword>
<dbReference type="Pfam" id="PF13499">
    <property type="entry name" value="EF-hand_7"/>
    <property type="match status" value="1"/>
</dbReference>
<evidence type="ECO:0000259" key="3">
    <source>
        <dbReference type="PROSITE" id="PS50222"/>
    </source>
</evidence>
<dbReference type="SUPFAM" id="SSF47473">
    <property type="entry name" value="EF-hand"/>
    <property type="match status" value="1"/>
</dbReference>
<reference evidence="5" key="1">
    <citation type="submission" date="2022-11" db="UniProtKB">
        <authorList>
            <consortium name="WormBaseParasite"/>
        </authorList>
    </citation>
    <scope>IDENTIFICATION</scope>
</reference>
<dbReference type="PROSITE" id="PS50222">
    <property type="entry name" value="EF_HAND_2"/>
    <property type="match status" value="2"/>
</dbReference>
<keyword evidence="4" id="KW-1185">Reference proteome</keyword>
<dbReference type="AlphaFoldDB" id="A0A914GTE1"/>
<evidence type="ECO:0000256" key="2">
    <source>
        <dbReference type="SAM" id="MobiDB-lite"/>
    </source>
</evidence>
<feature type="region of interest" description="Disordered" evidence="2">
    <location>
        <begin position="36"/>
        <end position="58"/>
    </location>
</feature>
<evidence type="ECO:0000256" key="1">
    <source>
        <dbReference type="ARBA" id="ARBA00022837"/>
    </source>
</evidence>